<dbReference type="SUPFAM" id="SSF53448">
    <property type="entry name" value="Nucleotide-diphospho-sugar transferases"/>
    <property type="match status" value="1"/>
</dbReference>
<evidence type="ECO:0000256" key="9">
    <source>
        <dbReference type="ARBA" id="ARBA00023136"/>
    </source>
</evidence>
<accession>A0A9P8AJ45</accession>
<dbReference type="GO" id="GO:0046354">
    <property type="term" value="P:mannan biosynthetic process"/>
    <property type="evidence" value="ECO:0007669"/>
    <property type="project" value="TreeGrafter"/>
</dbReference>
<keyword evidence="5" id="KW-0812">Transmembrane</keyword>
<dbReference type="GeneID" id="66113868"/>
<keyword evidence="12" id="KW-1185">Reference proteome</keyword>
<dbReference type="InterPro" id="IPR029044">
    <property type="entry name" value="Nucleotide-diphossugar_trans"/>
</dbReference>
<reference evidence="11" key="1">
    <citation type="submission" date="2021-03" db="EMBL/GenBank/DDBJ databases">
        <authorList>
            <person name="Palmer J.M."/>
        </authorList>
    </citation>
    <scope>NUCLEOTIDE SEQUENCE</scope>
    <source>
        <strain evidence="11">ARV_011</strain>
    </source>
</reference>
<evidence type="ECO:0000256" key="3">
    <source>
        <dbReference type="ARBA" id="ARBA00009105"/>
    </source>
</evidence>
<feature type="signal peptide" evidence="10">
    <location>
        <begin position="1"/>
        <end position="25"/>
    </location>
</feature>
<keyword evidence="8" id="KW-0333">Golgi apparatus</keyword>
<dbReference type="RefSeq" id="XP_043049349.1">
    <property type="nucleotide sequence ID" value="XM_043191337.1"/>
</dbReference>
<dbReference type="AlphaFoldDB" id="A0A9P8AJ45"/>
<evidence type="ECO:0000256" key="2">
    <source>
        <dbReference type="ARBA" id="ARBA00004922"/>
    </source>
</evidence>
<evidence type="ECO:0000256" key="8">
    <source>
        <dbReference type="ARBA" id="ARBA00023034"/>
    </source>
</evidence>
<evidence type="ECO:0000256" key="4">
    <source>
        <dbReference type="ARBA" id="ARBA00022679"/>
    </source>
</evidence>
<comment type="pathway">
    <text evidence="2">Protein modification; protein glycosylation.</text>
</comment>
<sequence length="696" mass="80499">MRPFSRSLSNAILLLLAGSILYVLGTKKYKDIGVGEISYLRIPMFEIAPTSTSIAIKVETVTSTVHQVSVVTVTSEPISTGFAPLDKQQNEKLHELKHKISTQLLTTYNESDTTNNYYGAISQALNQELANQDVSSSFPGITNDILRHQVISELLKDSIGNTDPKEGLHTKDRQSYYKHILKDIIVKNKPFSFKLSKSEQGQPLHGKPYRFTDDPRFTRSFLETGRVVLPDETFEDLQFHHRNIVKQLKHTSLPPKKFYHGDGIVILTSRDFLPGALVTIGQLRETGSLLPIEVILDYEKDYDYEMCEVMLPKLNARCLIVERELGPELMKSLGLKKFLLKVVGVLVSRFDNIILLDADNIPIKNVDKLLESDAYRDTKFLLWPDMWHRGTSPMFYDLIDREIGEVVHREGLKNNEDWDVYLKQDKHNGVAFNDLEGTFPGRLVETGQMIFSMVEHFRAFVLALYYNVYGDSHYYYLLFQGSFGEGDRETFLPALEVMNEPYYLSTYNVWLTGFIDSNNMARETTIIQYDIDQTYHFERQWRSWLKKKKLDTRLTLNQENEYTRSLVQEFTKDEKLEIPDIMFLHMHRPKVNPIINADPKHPENWQAFDKHKRNLEVAAKLPEFKGRDWELKVQLISKWVACEFLTDSYWKNSRIAKNEVCQKVGDFVTFLRKTSRNQNDEILTVLPTIGAGEGTF</sequence>
<protein>
    <submittedName>
        <fullName evidence="11">Uncharacterized protein</fullName>
    </submittedName>
</protein>
<keyword evidence="9" id="KW-0472">Membrane</keyword>
<dbReference type="GO" id="GO:0000139">
    <property type="term" value="C:Golgi membrane"/>
    <property type="evidence" value="ECO:0007669"/>
    <property type="project" value="UniProtKB-SubCell"/>
</dbReference>
<dbReference type="Pfam" id="PF11051">
    <property type="entry name" value="Mannosyl_trans3"/>
    <property type="match status" value="1"/>
</dbReference>
<dbReference type="PANTHER" id="PTHR31646">
    <property type="entry name" value="ALPHA-1,2-MANNOSYLTRANSFERASE MNN2"/>
    <property type="match status" value="1"/>
</dbReference>
<evidence type="ECO:0000256" key="1">
    <source>
        <dbReference type="ARBA" id="ARBA00004323"/>
    </source>
</evidence>
<comment type="caution">
    <text evidence="11">The sequence shown here is derived from an EMBL/GenBank/DDBJ whole genome shotgun (WGS) entry which is preliminary data.</text>
</comment>
<organism evidence="11 12">
    <name type="scientific">Scheffersomyces spartinae</name>
    <dbReference type="NCBI Taxonomy" id="45513"/>
    <lineage>
        <taxon>Eukaryota</taxon>
        <taxon>Fungi</taxon>
        <taxon>Dikarya</taxon>
        <taxon>Ascomycota</taxon>
        <taxon>Saccharomycotina</taxon>
        <taxon>Pichiomycetes</taxon>
        <taxon>Debaryomycetaceae</taxon>
        <taxon>Scheffersomyces</taxon>
    </lineage>
</organism>
<feature type="chain" id="PRO_5040138155" evidence="10">
    <location>
        <begin position="26"/>
        <end position="696"/>
    </location>
</feature>
<dbReference type="GO" id="GO:0000026">
    <property type="term" value="F:alpha-1,2-mannosyltransferase activity"/>
    <property type="evidence" value="ECO:0007669"/>
    <property type="project" value="TreeGrafter"/>
</dbReference>
<comment type="similarity">
    <text evidence="3">Belongs to the MNN1/MNT family.</text>
</comment>
<keyword evidence="10" id="KW-0732">Signal</keyword>
<dbReference type="EMBL" id="JAHMUF010000010">
    <property type="protein sequence ID" value="KAG7193801.1"/>
    <property type="molecule type" value="Genomic_DNA"/>
</dbReference>
<dbReference type="Gene3D" id="3.90.550.10">
    <property type="entry name" value="Spore Coat Polysaccharide Biosynthesis Protein SpsA, Chain A"/>
    <property type="match status" value="1"/>
</dbReference>
<gene>
    <name evidence="11" type="ORF">KQ657_000494</name>
</gene>
<proteinExistence type="inferred from homology"/>
<dbReference type="InterPro" id="IPR022751">
    <property type="entry name" value="Alpha_mannosyltransferase"/>
</dbReference>
<keyword evidence="6" id="KW-0735">Signal-anchor</keyword>
<comment type="subcellular location">
    <subcellularLocation>
        <location evidence="1">Golgi apparatus membrane</location>
        <topology evidence="1">Single-pass type II membrane protein</topology>
    </subcellularLocation>
</comment>
<evidence type="ECO:0000313" key="11">
    <source>
        <dbReference type="EMBL" id="KAG7193801.1"/>
    </source>
</evidence>
<name>A0A9P8AJ45_9ASCO</name>
<dbReference type="OrthoDB" id="4484309at2759"/>
<evidence type="ECO:0000256" key="10">
    <source>
        <dbReference type="SAM" id="SignalP"/>
    </source>
</evidence>
<keyword evidence="7" id="KW-1133">Transmembrane helix</keyword>
<dbReference type="PANTHER" id="PTHR31646:SF1">
    <property type="entry name" value="ALPHA-1,2-MANNOSYLTRANSFERASE MNN2"/>
    <property type="match status" value="1"/>
</dbReference>
<dbReference type="Proteomes" id="UP000790833">
    <property type="component" value="Unassembled WGS sequence"/>
</dbReference>
<evidence type="ECO:0000256" key="6">
    <source>
        <dbReference type="ARBA" id="ARBA00022968"/>
    </source>
</evidence>
<keyword evidence="4" id="KW-0808">Transferase</keyword>
<evidence type="ECO:0000313" key="12">
    <source>
        <dbReference type="Proteomes" id="UP000790833"/>
    </source>
</evidence>
<evidence type="ECO:0000256" key="5">
    <source>
        <dbReference type="ARBA" id="ARBA00022692"/>
    </source>
</evidence>
<evidence type="ECO:0000256" key="7">
    <source>
        <dbReference type="ARBA" id="ARBA00022989"/>
    </source>
</evidence>